<proteinExistence type="predicted"/>
<organism evidence="1 2">
    <name type="scientific">Panagrolaimus sp. ES5</name>
    <dbReference type="NCBI Taxonomy" id="591445"/>
    <lineage>
        <taxon>Eukaryota</taxon>
        <taxon>Metazoa</taxon>
        <taxon>Ecdysozoa</taxon>
        <taxon>Nematoda</taxon>
        <taxon>Chromadorea</taxon>
        <taxon>Rhabditida</taxon>
        <taxon>Tylenchina</taxon>
        <taxon>Panagrolaimomorpha</taxon>
        <taxon>Panagrolaimoidea</taxon>
        <taxon>Panagrolaimidae</taxon>
        <taxon>Panagrolaimus</taxon>
    </lineage>
</organism>
<sequence>MTSGYLIYIQSFLHIAIAINRIYVSFSLIHGNKRVEKFGKTLTWFIPILPICILFPRFWGHTVYAWTPTGDLSGYYVEPFMKM</sequence>
<accession>A0AC34G740</accession>
<dbReference type="WBParaSite" id="ES5_v2.g25508.t1">
    <property type="protein sequence ID" value="ES5_v2.g25508.t1"/>
    <property type="gene ID" value="ES5_v2.g25508"/>
</dbReference>
<dbReference type="Proteomes" id="UP000887579">
    <property type="component" value="Unplaced"/>
</dbReference>
<reference evidence="2" key="1">
    <citation type="submission" date="2022-11" db="UniProtKB">
        <authorList>
            <consortium name="WormBaseParasite"/>
        </authorList>
    </citation>
    <scope>IDENTIFICATION</scope>
</reference>
<evidence type="ECO:0000313" key="2">
    <source>
        <dbReference type="WBParaSite" id="ES5_v2.g25508.t1"/>
    </source>
</evidence>
<protein>
    <submittedName>
        <fullName evidence="2">Serpentine receptor class gamma</fullName>
    </submittedName>
</protein>
<evidence type="ECO:0000313" key="1">
    <source>
        <dbReference type="Proteomes" id="UP000887579"/>
    </source>
</evidence>
<name>A0AC34G740_9BILA</name>